<reference evidence="1 2" key="1">
    <citation type="journal article" date="2020" name="Phytopathology">
        <title>Genome Sequence Resources of Colletotrichum truncatum, C. plurivorum, C. musicola, and C. sojae: Four Species Pathogenic to Soybean (Glycine max).</title>
        <authorList>
            <person name="Rogerio F."/>
            <person name="Boufleur T.R."/>
            <person name="Ciampi-Guillardi M."/>
            <person name="Sukno S.A."/>
            <person name="Thon M.R."/>
            <person name="Massola Junior N.S."/>
            <person name="Baroncelli R."/>
        </authorList>
    </citation>
    <scope>NUCLEOTIDE SEQUENCE [LARGE SCALE GENOMIC DNA]</scope>
    <source>
        <strain evidence="1 2">LFN0009</strain>
    </source>
</reference>
<gene>
    <name evidence="1" type="ORF">CSOJ01_09397</name>
</gene>
<proteinExistence type="predicted"/>
<evidence type="ECO:0000313" key="2">
    <source>
        <dbReference type="Proteomes" id="UP000652219"/>
    </source>
</evidence>
<sequence>MAATTAVMPSGLSRQAMPCPSLPCHLHTDLVEPRYGGMNDWNWNWNWNWNWTDTDRKLASWFTSAAGSSPSWVTSVAAAAAHFSLDRPSDGGDNMRRFGVGGSSVPEKGCSRLRGTLQRQGKTTW</sequence>
<accession>A0A8H6J3M8</accession>
<evidence type="ECO:0000313" key="1">
    <source>
        <dbReference type="EMBL" id="KAF6805598.1"/>
    </source>
</evidence>
<dbReference type="AlphaFoldDB" id="A0A8H6J3M8"/>
<dbReference type="EMBL" id="WIGN01000178">
    <property type="protein sequence ID" value="KAF6805598.1"/>
    <property type="molecule type" value="Genomic_DNA"/>
</dbReference>
<organism evidence="1 2">
    <name type="scientific">Colletotrichum sojae</name>
    <dbReference type="NCBI Taxonomy" id="2175907"/>
    <lineage>
        <taxon>Eukaryota</taxon>
        <taxon>Fungi</taxon>
        <taxon>Dikarya</taxon>
        <taxon>Ascomycota</taxon>
        <taxon>Pezizomycotina</taxon>
        <taxon>Sordariomycetes</taxon>
        <taxon>Hypocreomycetidae</taxon>
        <taxon>Glomerellales</taxon>
        <taxon>Glomerellaceae</taxon>
        <taxon>Colletotrichum</taxon>
        <taxon>Colletotrichum orchidearum species complex</taxon>
    </lineage>
</organism>
<dbReference type="Proteomes" id="UP000652219">
    <property type="component" value="Unassembled WGS sequence"/>
</dbReference>
<name>A0A8H6J3M8_9PEZI</name>
<comment type="caution">
    <text evidence="1">The sequence shown here is derived from an EMBL/GenBank/DDBJ whole genome shotgun (WGS) entry which is preliminary data.</text>
</comment>
<keyword evidence="2" id="KW-1185">Reference proteome</keyword>
<protein>
    <submittedName>
        <fullName evidence="1">Uncharacterized protein</fullName>
    </submittedName>
</protein>